<organism evidence="1 2">
    <name type="scientific">Sporichthya brevicatena</name>
    <dbReference type="NCBI Taxonomy" id="171442"/>
    <lineage>
        <taxon>Bacteria</taxon>
        <taxon>Bacillati</taxon>
        <taxon>Actinomycetota</taxon>
        <taxon>Actinomycetes</taxon>
        <taxon>Sporichthyales</taxon>
        <taxon>Sporichthyaceae</taxon>
        <taxon>Sporichthya</taxon>
    </lineage>
</organism>
<sequence>MWVPSDVPDNLWQRCGALRAGLPRDAVFSHYTAASLYRVPVPDEPLIHVCTMQPVEPRIGGVVAHRILTLGEGDSCWLRGLRVTTPGRTFLDLAARLDLLSLVIAGDGLAGRAQNGVADLRVAVEAGVGRRGVKLARAALPLLDPASKSPMESRLRFLVVTALLGPVLVNKPVFDDAGEMFAEPDLQFAEFKIAIEYEGDHHHLDEGQWRRDIKRDELYRVHGWILIKVTKMDLLVRPATVIERIRDALISRGWRRP</sequence>
<comment type="caution">
    <text evidence="1">The sequence shown here is derived from an EMBL/GenBank/DDBJ whole genome shotgun (WGS) entry which is preliminary data.</text>
</comment>
<evidence type="ECO:0000313" key="1">
    <source>
        <dbReference type="EMBL" id="GAA0611542.1"/>
    </source>
</evidence>
<accession>A0ABP3RJZ0</accession>
<evidence type="ECO:0000313" key="2">
    <source>
        <dbReference type="Proteomes" id="UP001500957"/>
    </source>
</evidence>
<reference evidence="2" key="1">
    <citation type="journal article" date="2019" name="Int. J. Syst. Evol. Microbiol.">
        <title>The Global Catalogue of Microorganisms (GCM) 10K type strain sequencing project: providing services to taxonomists for standard genome sequencing and annotation.</title>
        <authorList>
            <consortium name="The Broad Institute Genomics Platform"/>
            <consortium name="The Broad Institute Genome Sequencing Center for Infectious Disease"/>
            <person name="Wu L."/>
            <person name="Ma J."/>
        </authorList>
    </citation>
    <scope>NUCLEOTIDE SEQUENCE [LARGE SCALE GENOMIC DNA]</scope>
    <source>
        <strain evidence="2">JCM 10671</strain>
    </source>
</reference>
<name>A0ABP3RJZ0_9ACTN</name>
<dbReference type="EMBL" id="BAAAHE010000008">
    <property type="protein sequence ID" value="GAA0611542.1"/>
    <property type="molecule type" value="Genomic_DNA"/>
</dbReference>
<dbReference type="Proteomes" id="UP001500957">
    <property type="component" value="Unassembled WGS sequence"/>
</dbReference>
<dbReference type="Gene3D" id="3.40.960.10">
    <property type="entry name" value="VSR Endonuclease"/>
    <property type="match status" value="1"/>
</dbReference>
<proteinExistence type="predicted"/>
<protein>
    <recommendedName>
        <fullName evidence="3">DUF559 domain-containing protein</fullName>
    </recommendedName>
</protein>
<keyword evidence="2" id="KW-1185">Reference proteome</keyword>
<gene>
    <name evidence="1" type="ORF">GCM10009547_11980</name>
</gene>
<dbReference type="InterPro" id="IPR011335">
    <property type="entry name" value="Restrct_endonuc-II-like"/>
</dbReference>
<evidence type="ECO:0008006" key="3">
    <source>
        <dbReference type="Google" id="ProtNLM"/>
    </source>
</evidence>
<dbReference type="SUPFAM" id="SSF52980">
    <property type="entry name" value="Restriction endonuclease-like"/>
    <property type="match status" value="1"/>
</dbReference>